<organism evidence="2 3">
    <name type="scientific">Micromonospora globispora</name>
    <dbReference type="NCBI Taxonomy" id="1450148"/>
    <lineage>
        <taxon>Bacteria</taxon>
        <taxon>Bacillati</taxon>
        <taxon>Actinomycetota</taxon>
        <taxon>Actinomycetes</taxon>
        <taxon>Micromonosporales</taxon>
        <taxon>Micromonosporaceae</taxon>
        <taxon>Micromonospora</taxon>
    </lineage>
</organism>
<feature type="transmembrane region" description="Helical" evidence="1">
    <location>
        <begin position="301"/>
        <end position="319"/>
    </location>
</feature>
<dbReference type="RefSeq" id="WP_109948070.1">
    <property type="nucleotide sequence ID" value="NZ_QGSU01000688.1"/>
</dbReference>
<evidence type="ECO:0000313" key="2">
    <source>
        <dbReference type="EMBL" id="PWU43433.1"/>
    </source>
</evidence>
<keyword evidence="1" id="KW-0472">Membrane</keyword>
<keyword evidence="1" id="KW-1133">Transmembrane helix</keyword>
<feature type="transmembrane region" description="Helical" evidence="1">
    <location>
        <begin position="7"/>
        <end position="28"/>
    </location>
</feature>
<dbReference type="Proteomes" id="UP000245683">
    <property type="component" value="Unassembled WGS sequence"/>
</dbReference>
<name>A0A317JWG9_9ACTN</name>
<sequence>MRVNPRYGVGLLLAAASVLWWAVGMAVLQPLTEPAGPWSEVLPGNNTYWARDLRFTALIGIVLGLVLAAGGRRVPTRIGALLGVGWLLADVAVDRSDLEGWAYVAPLAIAGCAVLAGAVLLLRRRPGDDVDEVAARRTLLVCACVAAVLAVFGAGVESPTDREPQLTWAGLTTGVLMLALTLSCALAAAGSVTGARRWLTAGLAMAGLAGLTATRLLPPDPRVLPMWATAVLLLTGITLLAWDHPDGRPHWGRHVLAGVSIAVGLPVLVIILVTVTNLVPIGPVMTALSGNISISDADSDVLISVVGLVAGLVIGVFLARQIGLGYSADCRHSEPGQPVGKAGQDSL</sequence>
<evidence type="ECO:0000313" key="3">
    <source>
        <dbReference type="Proteomes" id="UP000245683"/>
    </source>
</evidence>
<feature type="transmembrane region" description="Helical" evidence="1">
    <location>
        <begin position="223"/>
        <end position="242"/>
    </location>
</feature>
<accession>A0A317JWG9</accession>
<keyword evidence="3" id="KW-1185">Reference proteome</keyword>
<reference evidence="3" key="1">
    <citation type="submission" date="2018-05" db="EMBL/GenBank/DDBJ databases">
        <title>Micromonospora globispora sp. nov. and Micromonospora rugosa sp. nov., isolated from marine sediment.</title>
        <authorList>
            <person name="Carro L."/>
            <person name="Aysel V."/>
            <person name="Cetin D."/>
            <person name="Igual J.M."/>
            <person name="Klenk H.-P."/>
            <person name="Trujillo M.E."/>
            <person name="Sahin N."/>
        </authorList>
    </citation>
    <scope>NUCLEOTIDE SEQUENCE [LARGE SCALE GENOMIC DNA]</scope>
    <source>
        <strain evidence="3">S2904</strain>
    </source>
</reference>
<feature type="transmembrane region" description="Helical" evidence="1">
    <location>
        <begin position="134"/>
        <end position="156"/>
    </location>
</feature>
<feature type="transmembrane region" description="Helical" evidence="1">
    <location>
        <begin position="254"/>
        <end position="281"/>
    </location>
</feature>
<comment type="caution">
    <text evidence="2">The sequence shown here is derived from an EMBL/GenBank/DDBJ whole genome shotgun (WGS) entry which is preliminary data.</text>
</comment>
<gene>
    <name evidence="2" type="ORF">DLJ46_31205</name>
</gene>
<dbReference type="EMBL" id="QGSV01000438">
    <property type="protein sequence ID" value="PWU43433.1"/>
    <property type="molecule type" value="Genomic_DNA"/>
</dbReference>
<proteinExistence type="predicted"/>
<dbReference type="OrthoDB" id="3290504at2"/>
<protein>
    <submittedName>
        <fullName evidence="2">Uncharacterized protein</fullName>
    </submittedName>
</protein>
<feature type="transmembrane region" description="Helical" evidence="1">
    <location>
        <begin position="198"/>
        <end position="217"/>
    </location>
</feature>
<feature type="transmembrane region" description="Helical" evidence="1">
    <location>
        <begin position="101"/>
        <end position="122"/>
    </location>
</feature>
<feature type="transmembrane region" description="Helical" evidence="1">
    <location>
        <begin position="168"/>
        <end position="189"/>
    </location>
</feature>
<feature type="transmembrane region" description="Helical" evidence="1">
    <location>
        <begin position="74"/>
        <end position="89"/>
    </location>
</feature>
<evidence type="ECO:0000256" key="1">
    <source>
        <dbReference type="SAM" id="Phobius"/>
    </source>
</evidence>
<dbReference type="AlphaFoldDB" id="A0A317JWG9"/>
<feature type="transmembrane region" description="Helical" evidence="1">
    <location>
        <begin position="48"/>
        <end position="67"/>
    </location>
</feature>
<keyword evidence="1" id="KW-0812">Transmembrane</keyword>